<dbReference type="InterPro" id="IPR004175">
    <property type="entry name" value="RNA_CPDase"/>
</dbReference>
<evidence type="ECO:0000256" key="1">
    <source>
        <dbReference type="ARBA" id="ARBA00022801"/>
    </source>
</evidence>
<dbReference type="RefSeq" id="WP_221600103.1">
    <property type="nucleotide sequence ID" value="NZ_JAIGNU010000001.1"/>
</dbReference>
<dbReference type="PANTHER" id="PTHR35561">
    <property type="entry name" value="RNA 2',3'-CYCLIC PHOSPHODIESTERASE"/>
    <property type="match status" value="1"/>
</dbReference>
<feature type="active site" description="Proton acceptor" evidence="2">
    <location>
        <position position="122"/>
    </location>
</feature>
<dbReference type="HAMAP" id="MF_01940">
    <property type="entry name" value="RNA_CPDase"/>
    <property type="match status" value="1"/>
</dbReference>
<protein>
    <recommendedName>
        <fullName evidence="2">RNA 2',3'-cyclic phosphodiesterase</fullName>
        <shortName evidence="2">RNA 2',3'-CPDase</shortName>
        <ecNumber evidence="2">3.1.4.58</ecNumber>
    </recommendedName>
</protein>
<reference evidence="3 4" key="1">
    <citation type="submission" date="2021-08" db="EMBL/GenBank/DDBJ databases">
        <title>Comparative Genomics Analysis of the Genus Qipengyuania Reveals Extensive Genetic Diversity and Metabolic Versatility, Including the Description of Fifteen Novel Species.</title>
        <authorList>
            <person name="Liu Y."/>
        </authorList>
    </citation>
    <scope>NUCLEOTIDE SEQUENCE [LARGE SCALE GENOMIC DNA]</scope>
    <source>
        <strain evidence="3 4">YG27</strain>
    </source>
</reference>
<comment type="similarity">
    <text evidence="2">Belongs to the 2H phosphoesterase superfamily. ThpR family.</text>
</comment>
<dbReference type="Proteomes" id="UP000782554">
    <property type="component" value="Unassembled WGS sequence"/>
</dbReference>
<organism evidence="3 4">
    <name type="scientific">Qipengyuania mesophila</name>
    <dbReference type="NCBI Taxonomy" id="2867246"/>
    <lineage>
        <taxon>Bacteria</taxon>
        <taxon>Pseudomonadati</taxon>
        <taxon>Pseudomonadota</taxon>
        <taxon>Alphaproteobacteria</taxon>
        <taxon>Sphingomonadales</taxon>
        <taxon>Erythrobacteraceae</taxon>
        <taxon>Qipengyuania</taxon>
    </lineage>
</organism>
<dbReference type="EMBL" id="JAIGNU010000001">
    <property type="protein sequence ID" value="MBX7500089.1"/>
    <property type="molecule type" value="Genomic_DNA"/>
</dbReference>
<dbReference type="EC" id="3.1.4.58" evidence="2"/>
<keyword evidence="1 2" id="KW-0378">Hydrolase</keyword>
<dbReference type="SUPFAM" id="SSF55144">
    <property type="entry name" value="LigT-like"/>
    <property type="match status" value="1"/>
</dbReference>
<sequence>MSHRLFVGIRPPTPIRDALIDLMEGVDHARWQDEEQLHLTLRYIGEVDTHIADDLAERLRAAATPGFELAIEGTGIFERKGHAHTLWAGIAPSPALARLQQRIERLCITAGLEPEPRKYHAHVTLARLNRATGPLAPFLARTAALRLGPWPVDSYILYESTLHPGGSLYEPVLRYPLEPAP</sequence>
<dbReference type="NCBIfam" id="TIGR02258">
    <property type="entry name" value="2_5_ligase"/>
    <property type="match status" value="1"/>
</dbReference>
<comment type="catalytic activity">
    <reaction evidence="2">
        <text>a 3'-end 2',3'-cyclophospho-ribonucleotide-RNA + H2O = a 3'-end 2'-phospho-ribonucleotide-RNA + H(+)</text>
        <dbReference type="Rhea" id="RHEA:11828"/>
        <dbReference type="Rhea" id="RHEA-COMP:10464"/>
        <dbReference type="Rhea" id="RHEA-COMP:17353"/>
        <dbReference type="ChEBI" id="CHEBI:15377"/>
        <dbReference type="ChEBI" id="CHEBI:15378"/>
        <dbReference type="ChEBI" id="CHEBI:83064"/>
        <dbReference type="ChEBI" id="CHEBI:173113"/>
        <dbReference type="EC" id="3.1.4.58"/>
    </reaction>
</comment>
<feature type="active site" description="Proton donor" evidence="2">
    <location>
        <position position="38"/>
    </location>
</feature>
<comment type="caution">
    <text evidence="3">The sequence shown here is derived from an EMBL/GenBank/DDBJ whole genome shotgun (WGS) entry which is preliminary data.</text>
</comment>
<dbReference type="Gene3D" id="3.90.1140.10">
    <property type="entry name" value="Cyclic phosphodiesterase"/>
    <property type="match status" value="1"/>
</dbReference>
<evidence type="ECO:0000313" key="4">
    <source>
        <dbReference type="Proteomes" id="UP000782554"/>
    </source>
</evidence>
<feature type="short sequence motif" description="HXTX 1" evidence="2">
    <location>
        <begin position="38"/>
        <end position="41"/>
    </location>
</feature>
<evidence type="ECO:0000313" key="3">
    <source>
        <dbReference type="EMBL" id="MBX7500089.1"/>
    </source>
</evidence>
<comment type="function">
    <text evidence="2">Hydrolyzes RNA 2',3'-cyclic phosphodiester to an RNA 2'-phosphomonoester.</text>
</comment>
<feature type="short sequence motif" description="HXTX 2" evidence="2">
    <location>
        <begin position="122"/>
        <end position="125"/>
    </location>
</feature>
<keyword evidence="4" id="KW-1185">Reference proteome</keyword>
<dbReference type="PANTHER" id="PTHR35561:SF1">
    <property type="entry name" value="RNA 2',3'-CYCLIC PHOSPHODIESTERASE"/>
    <property type="match status" value="1"/>
</dbReference>
<evidence type="ECO:0000256" key="2">
    <source>
        <dbReference type="HAMAP-Rule" id="MF_01940"/>
    </source>
</evidence>
<name>A0ABS7JR26_9SPHN</name>
<dbReference type="InterPro" id="IPR009097">
    <property type="entry name" value="Cyclic_Pdiesterase"/>
</dbReference>
<gene>
    <name evidence="3" type="primary">thpR</name>
    <name evidence="3" type="ORF">K3181_01365</name>
</gene>
<accession>A0ABS7JR26</accession>
<proteinExistence type="inferred from homology"/>
<dbReference type="Pfam" id="PF13563">
    <property type="entry name" value="2_5_RNA_ligase2"/>
    <property type="match status" value="1"/>
</dbReference>